<sequence length="608" mass="66372">MTCQSGPTIEAEVSGNTDHQASRKAHATPEAGQFGQDHLEGGARAPSPGPSVASSSSLADADQIINPSTGPRDLDTKATILLSIQHVSSSWGYRSAEFAYPLFMVELFTGTLLPASIYGFVTTAAAILLSGSTGHLIDKYATTKLRTVRAFILAQKIFLSASYGLFLLLFLDQRLRENSRNGGRGPDPNGKLNLDSWGVFAAITFLGCGVILSNVGVSVGVERDWVTIIAKGSSARLTRLNAIMRRIDLLSNLLSPLFVSLLTTTTSNSVTVLILLGICALSTVFELLFIGIVYRRFSALAEEEARIRQRQEESEKENFRTRQQGNDGAGREGGGDSGNLAYPPRRIPKELKLIGRLPPIPSWPGLVGKGMKGWVLNEFHDWKTFSRLPIFLSSVCISLLYMSVLSFDSTFLAYLKSETRYSDAFIAGMRAACVVAGLMGTVVMPFLEKKIGLVRTGSYSLWMELLPLALAVAALFAGVPKSTSPNYRQRPEWNTGLLFTGLALSRIGLWSFDLAQLAQVQKALDEHPRKNSLMALQFSLQNLFDLGHYGLTLGWSSPGQFKYAAAVSYGAVGLATMIYIFGYARRMRGHVIHLDRLGLERLLGRKDQ</sequence>
<keyword evidence="2" id="KW-1185">Reference proteome</keyword>
<dbReference type="EMBL" id="KZ820479">
    <property type="protein sequence ID" value="PWN47283.1"/>
    <property type="molecule type" value="Genomic_DNA"/>
</dbReference>
<reference evidence="1 2" key="1">
    <citation type="journal article" date="2018" name="Mol. Biol. Evol.">
        <title>Broad Genomic Sampling Reveals a Smut Pathogenic Ancestry of the Fungal Clade Ustilaginomycotina.</title>
        <authorList>
            <person name="Kijpornyongpan T."/>
            <person name="Mondo S.J."/>
            <person name="Barry K."/>
            <person name="Sandor L."/>
            <person name="Lee J."/>
            <person name="Lipzen A."/>
            <person name="Pangilinan J."/>
            <person name="LaButti K."/>
            <person name="Hainaut M."/>
            <person name="Henrissat B."/>
            <person name="Grigoriev I.V."/>
            <person name="Spatafora J.W."/>
            <person name="Aime M.C."/>
        </authorList>
    </citation>
    <scope>NUCLEOTIDE SEQUENCE [LARGE SCALE GENOMIC DNA]</scope>
    <source>
        <strain evidence="1 2">SA 807</strain>
    </source>
</reference>
<evidence type="ECO:0000313" key="1">
    <source>
        <dbReference type="EMBL" id="PWN47283.1"/>
    </source>
</evidence>
<gene>
    <name evidence="1" type="ORF">IE53DRAFT_390579</name>
</gene>
<name>A0ACD0NN60_9BASI</name>
<accession>A0ACD0NN60</accession>
<evidence type="ECO:0000313" key="2">
    <source>
        <dbReference type="Proteomes" id="UP000245626"/>
    </source>
</evidence>
<dbReference type="Proteomes" id="UP000245626">
    <property type="component" value="Unassembled WGS sequence"/>
</dbReference>
<organism evidence="1 2">
    <name type="scientific">Violaceomyces palustris</name>
    <dbReference type="NCBI Taxonomy" id="1673888"/>
    <lineage>
        <taxon>Eukaryota</taxon>
        <taxon>Fungi</taxon>
        <taxon>Dikarya</taxon>
        <taxon>Basidiomycota</taxon>
        <taxon>Ustilaginomycotina</taxon>
        <taxon>Ustilaginomycetes</taxon>
        <taxon>Violaceomycetales</taxon>
        <taxon>Violaceomycetaceae</taxon>
        <taxon>Violaceomyces</taxon>
    </lineage>
</organism>
<proteinExistence type="predicted"/>
<protein>
    <submittedName>
        <fullName evidence="1">Uncharacterized protein</fullName>
    </submittedName>
</protein>